<keyword evidence="2" id="KW-1185">Reference proteome</keyword>
<dbReference type="Pfam" id="PF13692">
    <property type="entry name" value="Glyco_trans_1_4"/>
    <property type="match status" value="1"/>
</dbReference>
<sequence>MLKGKKNNYFIIGQERWDYAAIKYRRHRIAERLADLPETNQVYWIAPYQTTWKKALNFHRHIIVRKLDNGIIQLELPEYKGMIGQAGILPIRKLMQRFFTAETNNCIWYTYPAFWKLAAPSQDEVVYDCSDLWGSSNWSAEGEEPLWKKNAYLKLIRFAEQKIAQRSDHLFATSETLGSHLAALAGRPAEVIENGVDLEGYNAPGQSVREAADIPEPRLVFSGGIKKKIDLKLVRGTAERFPTASVVMIGPVADERDSDVAALRAMNNVHFLGEKSSASIPDYLQYMDVGLMPYKDIDYNKAVSPLKLFEYLAAGVGTVGHGVPTTEGHQHPGVYVHCESYEMFFEQIEAMLAQAKSPELIQQRKQLAEQHGWAEKIDYIISAVHRN</sequence>
<accession>A0A1H2TI55</accession>
<dbReference type="Proteomes" id="UP000199488">
    <property type="component" value="Unassembled WGS sequence"/>
</dbReference>
<dbReference type="SUPFAM" id="SSF53756">
    <property type="entry name" value="UDP-Glycosyltransferase/glycogen phosphorylase"/>
    <property type="match status" value="1"/>
</dbReference>
<dbReference type="OrthoDB" id="9816564at2"/>
<dbReference type="GO" id="GO:0016740">
    <property type="term" value="F:transferase activity"/>
    <property type="evidence" value="ECO:0007669"/>
    <property type="project" value="UniProtKB-KW"/>
</dbReference>
<dbReference type="EMBL" id="FNNC01000002">
    <property type="protein sequence ID" value="SDW43601.1"/>
    <property type="molecule type" value="Genomic_DNA"/>
</dbReference>
<dbReference type="STRING" id="1122204.SAMN05421781_1419"/>
<reference evidence="1 2" key="1">
    <citation type="submission" date="2016-10" db="EMBL/GenBank/DDBJ databases">
        <authorList>
            <person name="de Groot N.N."/>
        </authorList>
    </citation>
    <scope>NUCLEOTIDE SEQUENCE [LARGE SCALE GENOMIC DNA]</scope>
    <source>
        <strain evidence="1 2">DSM 23126</strain>
    </source>
</reference>
<keyword evidence="1" id="KW-0808">Transferase</keyword>
<dbReference type="RefSeq" id="WP_143030958.1">
    <property type="nucleotide sequence ID" value="NZ_FNNC01000002.1"/>
</dbReference>
<dbReference type="PANTHER" id="PTHR12526">
    <property type="entry name" value="GLYCOSYLTRANSFERASE"/>
    <property type="match status" value="1"/>
</dbReference>
<dbReference type="PANTHER" id="PTHR12526:SF630">
    <property type="entry name" value="GLYCOSYLTRANSFERASE"/>
    <property type="match status" value="1"/>
</dbReference>
<name>A0A1H2TI55_9BACI</name>
<organism evidence="1 2">
    <name type="scientific">Marinococcus luteus</name>
    <dbReference type="NCBI Taxonomy" id="1122204"/>
    <lineage>
        <taxon>Bacteria</taxon>
        <taxon>Bacillati</taxon>
        <taxon>Bacillota</taxon>
        <taxon>Bacilli</taxon>
        <taxon>Bacillales</taxon>
        <taxon>Bacillaceae</taxon>
        <taxon>Marinococcus</taxon>
    </lineage>
</organism>
<evidence type="ECO:0000313" key="1">
    <source>
        <dbReference type="EMBL" id="SDW43601.1"/>
    </source>
</evidence>
<proteinExistence type="predicted"/>
<gene>
    <name evidence="1" type="ORF">SAMN05421781_1419</name>
</gene>
<evidence type="ECO:0000313" key="2">
    <source>
        <dbReference type="Proteomes" id="UP000199488"/>
    </source>
</evidence>
<dbReference type="Gene3D" id="3.40.50.2000">
    <property type="entry name" value="Glycogen Phosphorylase B"/>
    <property type="match status" value="1"/>
</dbReference>
<protein>
    <submittedName>
        <fullName evidence="1">Teichuronic acid biosynthesis glycosyltransferase TuaH</fullName>
    </submittedName>
</protein>
<dbReference type="AlphaFoldDB" id="A0A1H2TI55"/>